<name>A0AAJ8LQ33_9TREE</name>
<organism evidence="2 3">
    <name type="scientific">Kwoniella shandongensis</name>
    <dbReference type="NCBI Taxonomy" id="1734106"/>
    <lineage>
        <taxon>Eukaryota</taxon>
        <taxon>Fungi</taxon>
        <taxon>Dikarya</taxon>
        <taxon>Basidiomycota</taxon>
        <taxon>Agaricomycotina</taxon>
        <taxon>Tremellomycetes</taxon>
        <taxon>Tremellales</taxon>
        <taxon>Cryptococcaceae</taxon>
        <taxon>Kwoniella</taxon>
    </lineage>
</organism>
<keyword evidence="3" id="KW-1185">Reference proteome</keyword>
<evidence type="ECO:0000256" key="1">
    <source>
        <dbReference type="SAM" id="MobiDB-lite"/>
    </source>
</evidence>
<dbReference type="RefSeq" id="XP_065823903.1">
    <property type="nucleotide sequence ID" value="XM_065967831.1"/>
</dbReference>
<dbReference type="EMBL" id="CP144062">
    <property type="protein sequence ID" value="WWD21859.1"/>
    <property type="molecule type" value="Genomic_DNA"/>
</dbReference>
<dbReference type="KEGG" id="ksn:90830024"/>
<dbReference type="GeneID" id="90830024"/>
<accession>A0AAJ8LQ33</accession>
<dbReference type="AlphaFoldDB" id="A0AAJ8LQ33"/>
<gene>
    <name evidence="2" type="ORF">CI109_106347</name>
</gene>
<feature type="compositionally biased region" description="Polar residues" evidence="1">
    <location>
        <begin position="52"/>
        <end position="67"/>
    </location>
</feature>
<evidence type="ECO:0000313" key="3">
    <source>
        <dbReference type="Proteomes" id="UP000322225"/>
    </source>
</evidence>
<reference evidence="2" key="1">
    <citation type="submission" date="2017-08" db="EMBL/GenBank/DDBJ databases">
        <authorList>
            <person name="Cuomo C."/>
            <person name="Billmyre B."/>
            <person name="Heitman J."/>
        </authorList>
    </citation>
    <scope>NUCLEOTIDE SEQUENCE</scope>
    <source>
        <strain evidence="2">CBS 12478</strain>
    </source>
</reference>
<dbReference type="Proteomes" id="UP000322225">
    <property type="component" value="Chromosome 12"/>
</dbReference>
<evidence type="ECO:0000313" key="2">
    <source>
        <dbReference type="EMBL" id="WWD21859.1"/>
    </source>
</evidence>
<sequence length="91" mass="9579">MGSSKRSGSGSGSQPLVSQEDKWKKFFNVNWTDGNSGFNAIPKDSEVDEMTNMFSGTSTNDTRSNDQSSSTTSKRTSGGGGGGRGSTSSRR</sequence>
<proteinExistence type="predicted"/>
<feature type="region of interest" description="Disordered" evidence="1">
    <location>
        <begin position="34"/>
        <end position="91"/>
    </location>
</feature>
<feature type="region of interest" description="Disordered" evidence="1">
    <location>
        <begin position="1"/>
        <end position="20"/>
    </location>
</feature>
<protein>
    <submittedName>
        <fullName evidence="2">Uncharacterized protein</fullName>
    </submittedName>
</protein>
<reference evidence="2" key="2">
    <citation type="submission" date="2024-01" db="EMBL/GenBank/DDBJ databases">
        <title>Comparative genomics of Cryptococcus and Kwoniella reveals pathogenesis evolution and contrasting modes of karyotype evolution via chromosome fusion or intercentromeric recombination.</title>
        <authorList>
            <person name="Coelho M.A."/>
            <person name="David-Palma M."/>
            <person name="Shea T."/>
            <person name="Bowers K."/>
            <person name="McGinley-Smith S."/>
            <person name="Mohammad A.W."/>
            <person name="Gnirke A."/>
            <person name="Yurkov A.M."/>
            <person name="Nowrousian M."/>
            <person name="Sun S."/>
            <person name="Cuomo C.A."/>
            <person name="Heitman J."/>
        </authorList>
    </citation>
    <scope>NUCLEOTIDE SEQUENCE</scope>
    <source>
        <strain evidence="2">CBS 12478</strain>
    </source>
</reference>